<keyword evidence="2" id="KW-0645">Protease</keyword>
<dbReference type="EMBL" id="JADXDR010000014">
    <property type="protein sequence ID" value="KAI7845719.1"/>
    <property type="molecule type" value="Genomic_DNA"/>
</dbReference>
<dbReference type="GO" id="GO:0006508">
    <property type="term" value="P:proteolysis"/>
    <property type="evidence" value="ECO:0007669"/>
    <property type="project" value="UniProtKB-KW"/>
</dbReference>
<feature type="domain" description="PPPDE" evidence="5">
    <location>
        <begin position="23"/>
        <end position="161"/>
    </location>
</feature>
<dbReference type="AlphaFoldDB" id="A0AAD5H642"/>
<evidence type="ECO:0000256" key="4">
    <source>
        <dbReference type="SAM" id="MobiDB-lite"/>
    </source>
</evidence>
<evidence type="ECO:0000313" key="7">
    <source>
        <dbReference type="Proteomes" id="UP001205105"/>
    </source>
</evidence>
<dbReference type="GO" id="GO:0016579">
    <property type="term" value="P:protein deubiquitination"/>
    <property type="evidence" value="ECO:0007669"/>
    <property type="project" value="TreeGrafter"/>
</dbReference>
<keyword evidence="3" id="KW-0378">Hydrolase</keyword>
<evidence type="ECO:0000256" key="3">
    <source>
        <dbReference type="ARBA" id="ARBA00022801"/>
    </source>
</evidence>
<organism evidence="6 7">
    <name type="scientific">Chlorella ohadii</name>
    <dbReference type="NCBI Taxonomy" id="2649997"/>
    <lineage>
        <taxon>Eukaryota</taxon>
        <taxon>Viridiplantae</taxon>
        <taxon>Chlorophyta</taxon>
        <taxon>core chlorophytes</taxon>
        <taxon>Trebouxiophyceae</taxon>
        <taxon>Chlorellales</taxon>
        <taxon>Chlorellaceae</taxon>
        <taxon>Chlorella clade</taxon>
        <taxon>Chlorella</taxon>
    </lineage>
</organism>
<dbReference type="Proteomes" id="UP001205105">
    <property type="component" value="Unassembled WGS sequence"/>
</dbReference>
<comment type="similarity">
    <text evidence="1">Belongs to the DeSI family.</text>
</comment>
<evidence type="ECO:0000256" key="2">
    <source>
        <dbReference type="ARBA" id="ARBA00022670"/>
    </source>
</evidence>
<evidence type="ECO:0000313" key="6">
    <source>
        <dbReference type="EMBL" id="KAI7845719.1"/>
    </source>
</evidence>
<keyword evidence="7" id="KW-1185">Reference proteome</keyword>
<accession>A0AAD5H642</accession>
<dbReference type="PANTHER" id="PTHR12378:SF80">
    <property type="entry name" value="IP06716P-RELATED"/>
    <property type="match status" value="1"/>
</dbReference>
<dbReference type="GO" id="GO:0101005">
    <property type="term" value="F:deubiquitinase activity"/>
    <property type="evidence" value="ECO:0007669"/>
    <property type="project" value="TreeGrafter"/>
</dbReference>
<feature type="region of interest" description="Disordered" evidence="4">
    <location>
        <begin position="1"/>
        <end position="20"/>
    </location>
</feature>
<dbReference type="Gene3D" id="3.90.1720.30">
    <property type="entry name" value="PPPDE domains"/>
    <property type="match status" value="1"/>
</dbReference>
<dbReference type="InterPro" id="IPR042266">
    <property type="entry name" value="PPPDE_sf"/>
</dbReference>
<sequence length="208" mass="23211">MQERQRLAGGGPQSHQRSQRHRAEVFLNVYDLLQQNDYTYWCGIGVFHSGVEVYGVEYAFGGHEFDTPGVFATNPREAPGTVAWREAVPVGFTDLSQEEVHALVQRMGQEYKGNRYHLLQMNCNHFSSDLCARLTGQPAPAWINRLASIAVSLHCLLPQGWVPPLRPPTAVPLSAQDLEQQERSRLLDPFEQPGPSEGPPRSAPQLIA</sequence>
<evidence type="ECO:0000259" key="5">
    <source>
        <dbReference type="PROSITE" id="PS51858"/>
    </source>
</evidence>
<dbReference type="InterPro" id="IPR008580">
    <property type="entry name" value="PPPDE_dom"/>
</dbReference>
<evidence type="ECO:0000256" key="1">
    <source>
        <dbReference type="ARBA" id="ARBA00008140"/>
    </source>
</evidence>
<protein>
    <recommendedName>
        <fullName evidence="5">PPPDE domain-containing protein</fullName>
    </recommendedName>
</protein>
<dbReference type="PROSITE" id="PS51858">
    <property type="entry name" value="PPPDE"/>
    <property type="match status" value="1"/>
</dbReference>
<comment type="caution">
    <text evidence="6">The sequence shown here is derived from an EMBL/GenBank/DDBJ whole genome shotgun (WGS) entry which is preliminary data.</text>
</comment>
<gene>
    <name evidence="6" type="ORF">COHA_000832</name>
</gene>
<dbReference type="Pfam" id="PF05903">
    <property type="entry name" value="Peptidase_C97"/>
    <property type="match status" value="1"/>
</dbReference>
<proteinExistence type="inferred from homology"/>
<reference evidence="6" key="1">
    <citation type="submission" date="2020-11" db="EMBL/GenBank/DDBJ databases">
        <title>Chlorella ohadii genome sequencing and assembly.</title>
        <authorList>
            <person name="Murik O."/>
            <person name="Treves H."/>
            <person name="Kedem I."/>
            <person name="Shotland Y."/>
            <person name="Kaplan A."/>
        </authorList>
    </citation>
    <scope>NUCLEOTIDE SEQUENCE</scope>
    <source>
        <strain evidence="6">1</strain>
    </source>
</reference>
<name>A0AAD5H642_9CHLO</name>
<dbReference type="PANTHER" id="PTHR12378">
    <property type="entry name" value="DESUMOYLATING ISOPEPTIDASE"/>
    <property type="match status" value="1"/>
</dbReference>
<feature type="region of interest" description="Disordered" evidence="4">
    <location>
        <begin position="172"/>
        <end position="208"/>
    </location>
</feature>
<dbReference type="SMART" id="SM01179">
    <property type="entry name" value="DUF862"/>
    <property type="match status" value="1"/>
</dbReference>